<evidence type="ECO:0000259" key="8">
    <source>
        <dbReference type="PROSITE" id="PS50893"/>
    </source>
</evidence>
<evidence type="ECO:0000256" key="5">
    <source>
        <dbReference type="ARBA" id="ARBA00022989"/>
    </source>
</evidence>
<evidence type="ECO:0000256" key="7">
    <source>
        <dbReference type="SAM" id="Phobius"/>
    </source>
</evidence>
<dbReference type="PROSITE" id="PS50929">
    <property type="entry name" value="ABC_TM1F"/>
    <property type="match status" value="1"/>
</dbReference>
<feature type="transmembrane region" description="Helical" evidence="7">
    <location>
        <begin position="131"/>
        <end position="155"/>
    </location>
</feature>
<sequence length="581" mass="65187">MKNSLIKKSMTNVLKSNALMSILLLIAIIGVVVTSLIPPQILKYIVDHNLVARSYDKLLFLAIAYIGVLLFIGVFDFVKEAILTVLGQKITKEIRVQMMEKLQRINASFFSSNSSGIVVSRFTNDVDAINTLFTSGIIGMVVDCFKVIGIVVSIWMFSSKLGAVTLILLPAIYGITRLFQKRMLKAQIENRILISKVNNHISESIKNVKMIKAYSKENFMEKNYTKYLLDNYKTVEKVNFYDSVFSPIIQLTRAVVIAFIVVLSSKHLNYLGISLGMVAASIELISNLFTPIENLGMELQDIQEAISGIHRVDDFYSEAEDNFKKNALKVEDIIPVKGEVRLSFNDISFHYEDDNDVLQNINLNLVSNEKVTFVGRTGVGKSTLFKLIMGLLKPSKGNITINGVDVYDIPNSEKRKIFGYVNQSFHIIKGNVADQISLQDKNITRKQVEEAIEFVGMTDYIWSLENGMDTKVTSDTLFSQGQKQLLAIARAIVTNPPILLLDEITANLDSITEDKIVSVLKKASDAHTILSISHRLSSMIASDRVVILEKGRIKNVGAPEVLLQKDNWYRSHIALEKMTWN</sequence>
<evidence type="ECO:0000313" key="11">
    <source>
        <dbReference type="Proteomes" id="UP001208567"/>
    </source>
</evidence>
<dbReference type="GO" id="GO:0005524">
    <property type="term" value="F:ATP binding"/>
    <property type="evidence" value="ECO:0007669"/>
    <property type="project" value="UniProtKB-KW"/>
</dbReference>
<dbReference type="Gene3D" id="1.20.1560.10">
    <property type="entry name" value="ABC transporter type 1, transmembrane domain"/>
    <property type="match status" value="1"/>
</dbReference>
<accession>A0ABQ5N2Z2</accession>
<feature type="transmembrane region" description="Helical" evidence="7">
    <location>
        <begin position="21"/>
        <end position="38"/>
    </location>
</feature>
<evidence type="ECO:0000256" key="2">
    <source>
        <dbReference type="ARBA" id="ARBA00022692"/>
    </source>
</evidence>
<name>A0ABQ5N2Z2_9CLOT</name>
<dbReference type="InterPro" id="IPR039421">
    <property type="entry name" value="Type_1_exporter"/>
</dbReference>
<protein>
    <submittedName>
        <fullName evidence="10">ABC transporter ATP-binding protein</fullName>
    </submittedName>
</protein>
<dbReference type="PANTHER" id="PTHR43394:SF1">
    <property type="entry name" value="ATP-BINDING CASSETTE SUB-FAMILY B MEMBER 10, MITOCHONDRIAL"/>
    <property type="match status" value="1"/>
</dbReference>
<comment type="subcellular location">
    <subcellularLocation>
        <location evidence="1">Cell membrane</location>
        <topology evidence="1">Multi-pass membrane protein</topology>
    </subcellularLocation>
</comment>
<evidence type="ECO:0000313" key="10">
    <source>
        <dbReference type="EMBL" id="GLC29555.1"/>
    </source>
</evidence>
<dbReference type="EMBL" id="BRXR01000001">
    <property type="protein sequence ID" value="GLC29555.1"/>
    <property type="molecule type" value="Genomic_DNA"/>
</dbReference>
<feature type="transmembrane region" description="Helical" evidence="7">
    <location>
        <begin position="58"/>
        <end position="78"/>
    </location>
</feature>
<dbReference type="PANTHER" id="PTHR43394">
    <property type="entry name" value="ATP-DEPENDENT PERMEASE MDL1, MITOCHONDRIAL"/>
    <property type="match status" value="1"/>
</dbReference>
<dbReference type="InterPro" id="IPR003439">
    <property type="entry name" value="ABC_transporter-like_ATP-bd"/>
</dbReference>
<keyword evidence="6 7" id="KW-0472">Membrane</keyword>
<dbReference type="InterPro" id="IPR003593">
    <property type="entry name" value="AAA+_ATPase"/>
</dbReference>
<dbReference type="InterPro" id="IPR027417">
    <property type="entry name" value="P-loop_NTPase"/>
</dbReference>
<dbReference type="CDD" id="cd18544">
    <property type="entry name" value="ABC_6TM_TmrA_like"/>
    <property type="match status" value="1"/>
</dbReference>
<dbReference type="PROSITE" id="PS00211">
    <property type="entry name" value="ABC_TRANSPORTER_1"/>
    <property type="match status" value="1"/>
</dbReference>
<feature type="domain" description="ABC transmembrane type-1" evidence="9">
    <location>
        <begin position="22"/>
        <end position="304"/>
    </location>
</feature>
<dbReference type="Pfam" id="PF00005">
    <property type="entry name" value="ABC_tran"/>
    <property type="match status" value="1"/>
</dbReference>
<gene>
    <name evidence="10" type="ORF">bsdE14_09650</name>
</gene>
<dbReference type="SUPFAM" id="SSF52540">
    <property type="entry name" value="P-loop containing nucleoside triphosphate hydrolases"/>
    <property type="match status" value="1"/>
</dbReference>
<dbReference type="InterPro" id="IPR017871">
    <property type="entry name" value="ABC_transporter-like_CS"/>
</dbReference>
<comment type="caution">
    <text evidence="10">The sequence shown here is derived from an EMBL/GenBank/DDBJ whole genome shotgun (WGS) entry which is preliminary data.</text>
</comment>
<feature type="domain" description="ABC transporter" evidence="8">
    <location>
        <begin position="342"/>
        <end position="575"/>
    </location>
</feature>
<evidence type="ECO:0000256" key="3">
    <source>
        <dbReference type="ARBA" id="ARBA00022741"/>
    </source>
</evidence>
<evidence type="ECO:0000256" key="1">
    <source>
        <dbReference type="ARBA" id="ARBA00004651"/>
    </source>
</evidence>
<evidence type="ECO:0000256" key="4">
    <source>
        <dbReference type="ARBA" id="ARBA00022840"/>
    </source>
</evidence>
<keyword evidence="2 7" id="KW-0812">Transmembrane</keyword>
<dbReference type="Gene3D" id="3.40.50.300">
    <property type="entry name" value="P-loop containing nucleotide triphosphate hydrolases"/>
    <property type="match status" value="1"/>
</dbReference>
<keyword evidence="5 7" id="KW-1133">Transmembrane helix</keyword>
<keyword evidence="3" id="KW-0547">Nucleotide-binding</keyword>
<reference evidence="10 11" key="1">
    <citation type="journal article" date="2024" name="Int. J. Syst. Evol. Microbiol.">
        <title>Clostridium omnivorum sp. nov., isolated from anoxic soil under the treatment of reductive soil disinfestation.</title>
        <authorList>
            <person name="Ueki A."/>
            <person name="Tonouchi A."/>
            <person name="Kaku N."/>
            <person name="Honma S."/>
            <person name="Ueki K."/>
        </authorList>
    </citation>
    <scope>NUCLEOTIDE SEQUENCE [LARGE SCALE GENOMIC DNA]</scope>
    <source>
        <strain evidence="10 11">E14</strain>
    </source>
</reference>
<keyword evidence="4 10" id="KW-0067">ATP-binding</keyword>
<dbReference type="InterPro" id="IPR036640">
    <property type="entry name" value="ABC1_TM_sf"/>
</dbReference>
<feature type="transmembrane region" description="Helical" evidence="7">
    <location>
        <begin position="244"/>
        <end position="264"/>
    </location>
</feature>
<dbReference type="Pfam" id="PF00664">
    <property type="entry name" value="ABC_membrane"/>
    <property type="match status" value="1"/>
</dbReference>
<keyword evidence="11" id="KW-1185">Reference proteome</keyword>
<dbReference type="PROSITE" id="PS50893">
    <property type="entry name" value="ABC_TRANSPORTER_2"/>
    <property type="match status" value="1"/>
</dbReference>
<organism evidence="10 11">
    <name type="scientific">Clostridium omnivorum</name>
    <dbReference type="NCBI Taxonomy" id="1604902"/>
    <lineage>
        <taxon>Bacteria</taxon>
        <taxon>Bacillati</taxon>
        <taxon>Bacillota</taxon>
        <taxon>Clostridia</taxon>
        <taxon>Eubacteriales</taxon>
        <taxon>Clostridiaceae</taxon>
        <taxon>Clostridium</taxon>
    </lineage>
</organism>
<dbReference type="SUPFAM" id="SSF90123">
    <property type="entry name" value="ABC transporter transmembrane region"/>
    <property type="match status" value="1"/>
</dbReference>
<dbReference type="Proteomes" id="UP001208567">
    <property type="component" value="Unassembled WGS sequence"/>
</dbReference>
<evidence type="ECO:0000259" key="9">
    <source>
        <dbReference type="PROSITE" id="PS50929"/>
    </source>
</evidence>
<proteinExistence type="predicted"/>
<evidence type="ECO:0000256" key="6">
    <source>
        <dbReference type="ARBA" id="ARBA00023136"/>
    </source>
</evidence>
<dbReference type="InterPro" id="IPR011527">
    <property type="entry name" value="ABC1_TM_dom"/>
</dbReference>
<dbReference type="SMART" id="SM00382">
    <property type="entry name" value="AAA"/>
    <property type="match status" value="1"/>
</dbReference>
<feature type="transmembrane region" description="Helical" evidence="7">
    <location>
        <begin position="161"/>
        <end position="179"/>
    </location>
</feature>